<dbReference type="Proteomes" id="UP001501586">
    <property type="component" value="Unassembled WGS sequence"/>
</dbReference>
<feature type="domain" description="LysM" evidence="2">
    <location>
        <begin position="133"/>
        <end position="177"/>
    </location>
</feature>
<dbReference type="EMBL" id="BAABAZ010000012">
    <property type="protein sequence ID" value="GAA4285257.1"/>
    <property type="molecule type" value="Genomic_DNA"/>
</dbReference>
<dbReference type="PANTHER" id="PTHR37423:SF2">
    <property type="entry name" value="MEMBRANE-BOUND LYTIC MUREIN TRANSGLYCOSYLASE C"/>
    <property type="match status" value="1"/>
</dbReference>
<feature type="domain" description="LysM" evidence="2">
    <location>
        <begin position="79"/>
        <end position="123"/>
    </location>
</feature>
<dbReference type="InterPro" id="IPR036779">
    <property type="entry name" value="LysM_dom_sf"/>
</dbReference>
<keyword evidence="4" id="KW-1185">Reference proteome</keyword>
<dbReference type="Pfam" id="PF01476">
    <property type="entry name" value="LysM"/>
    <property type="match status" value="2"/>
</dbReference>
<reference evidence="4" key="1">
    <citation type="journal article" date="2019" name="Int. J. Syst. Evol. Microbiol.">
        <title>The Global Catalogue of Microorganisms (GCM) 10K type strain sequencing project: providing services to taxonomists for standard genome sequencing and annotation.</title>
        <authorList>
            <consortium name="The Broad Institute Genomics Platform"/>
            <consortium name="The Broad Institute Genome Sequencing Center for Infectious Disease"/>
            <person name="Wu L."/>
            <person name="Ma J."/>
        </authorList>
    </citation>
    <scope>NUCLEOTIDE SEQUENCE [LARGE SCALE GENOMIC DNA]</scope>
    <source>
        <strain evidence="4">JCM 17458</strain>
    </source>
</reference>
<dbReference type="PROSITE" id="PS51782">
    <property type="entry name" value="LYSM"/>
    <property type="match status" value="2"/>
</dbReference>
<dbReference type="RefSeq" id="WP_236863051.1">
    <property type="nucleotide sequence ID" value="NZ_BAABAZ010000012.1"/>
</dbReference>
<dbReference type="Pfam" id="PF01464">
    <property type="entry name" value="SLT"/>
    <property type="match status" value="1"/>
</dbReference>
<evidence type="ECO:0000313" key="4">
    <source>
        <dbReference type="Proteomes" id="UP001501586"/>
    </source>
</evidence>
<evidence type="ECO:0000256" key="1">
    <source>
        <dbReference type="SAM" id="MobiDB-lite"/>
    </source>
</evidence>
<dbReference type="Gene3D" id="3.10.350.10">
    <property type="entry name" value="LysM domain"/>
    <property type="match status" value="2"/>
</dbReference>
<dbReference type="SUPFAM" id="SSF54106">
    <property type="entry name" value="LysM domain"/>
    <property type="match status" value="2"/>
</dbReference>
<dbReference type="InterPro" id="IPR008258">
    <property type="entry name" value="Transglycosylase_SLT_dom_1"/>
</dbReference>
<protein>
    <recommendedName>
        <fullName evidence="2">LysM domain-containing protein</fullName>
    </recommendedName>
</protein>
<sequence>MSETAKRPTSPRARRAYSAAAASAPLMVAALLAGSAAGEDVSSIPDDDRQQRLPGDHADGPGFTSGTTTDAVPVSHGGRTYRVKAGDTVISIAAAHGVSAPAVIELNNLRGRATIRPGQILSLPEQSAPTAPAGHRVRAGETLSSIARAHGTTVPDLQKANAMGSSTVIREGEVLALSGSGATSSRPPVPEDEDLPYLPKSFEGREYPEDVHRAARINKKILLERSAPSKDEVKDLVRATARQMGVDPSLALAVAQQESGFNQRVVSPANAIGVMQVIPDSGDWAQNLTGRELDLLDTEDNIVAGVAILRWLKRNAESESQALAGYYQGLGSVRENGLYADTQRYVRNVQVTKERFRAQGQNS</sequence>
<evidence type="ECO:0000313" key="3">
    <source>
        <dbReference type="EMBL" id="GAA4285257.1"/>
    </source>
</evidence>
<dbReference type="InterPro" id="IPR023346">
    <property type="entry name" value="Lysozyme-like_dom_sf"/>
</dbReference>
<dbReference type="SMART" id="SM00257">
    <property type="entry name" value="LysM"/>
    <property type="match status" value="2"/>
</dbReference>
<dbReference type="CDD" id="cd00118">
    <property type="entry name" value="LysM"/>
    <property type="match status" value="2"/>
</dbReference>
<accession>A0ABP8EMT3</accession>
<feature type="region of interest" description="Disordered" evidence="1">
    <location>
        <begin position="38"/>
        <end position="75"/>
    </location>
</feature>
<dbReference type="PANTHER" id="PTHR37423">
    <property type="entry name" value="SOLUBLE LYTIC MUREIN TRANSGLYCOSYLASE-RELATED"/>
    <property type="match status" value="1"/>
</dbReference>
<organism evidence="3 4">
    <name type="scientific">Brevibacterium daeguense</name>
    <dbReference type="NCBI Taxonomy" id="909936"/>
    <lineage>
        <taxon>Bacteria</taxon>
        <taxon>Bacillati</taxon>
        <taxon>Actinomycetota</taxon>
        <taxon>Actinomycetes</taxon>
        <taxon>Micrococcales</taxon>
        <taxon>Brevibacteriaceae</taxon>
        <taxon>Brevibacterium</taxon>
    </lineage>
</organism>
<name>A0ABP8EMT3_9MICO</name>
<dbReference type="Gene3D" id="1.10.530.10">
    <property type="match status" value="1"/>
</dbReference>
<dbReference type="InterPro" id="IPR018392">
    <property type="entry name" value="LysM"/>
</dbReference>
<proteinExistence type="predicted"/>
<feature type="compositionally biased region" description="Basic and acidic residues" evidence="1">
    <location>
        <begin position="46"/>
        <end position="59"/>
    </location>
</feature>
<comment type="caution">
    <text evidence="3">The sequence shown here is derived from an EMBL/GenBank/DDBJ whole genome shotgun (WGS) entry which is preliminary data.</text>
</comment>
<dbReference type="SUPFAM" id="SSF53955">
    <property type="entry name" value="Lysozyme-like"/>
    <property type="match status" value="1"/>
</dbReference>
<evidence type="ECO:0000259" key="2">
    <source>
        <dbReference type="PROSITE" id="PS51782"/>
    </source>
</evidence>
<gene>
    <name evidence="3" type="ORF">GCM10022261_27880</name>
</gene>